<protein>
    <submittedName>
        <fullName evidence="2">Uncharacterized protein</fullName>
    </submittedName>
</protein>
<organism evidence="2 3">
    <name type="scientific">Merluccius polli</name>
    <name type="common">Benguela hake</name>
    <name type="synonym">Merluccius cadenati</name>
    <dbReference type="NCBI Taxonomy" id="89951"/>
    <lineage>
        <taxon>Eukaryota</taxon>
        <taxon>Metazoa</taxon>
        <taxon>Chordata</taxon>
        <taxon>Craniata</taxon>
        <taxon>Vertebrata</taxon>
        <taxon>Euteleostomi</taxon>
        <taxon>Actinopterygii</taxon>
        <taxon>Neopterygii</taxon>
        <taxon>Teleostei</taxon>
        <taxon>Neoteleostei</taxon>
        <taxon>Acanthomorphata</taxon>
        <taxon>Zeiogadaria</taxon>
        <taxon>Gadariae</taxon>
        <taxon>Gadiformes</taxon>
        <taxon>Gadoidei</taxon>
        <taxon>Merlucciidae</taxon>
        <taxon>Merluccius</taxon>
    </lineage>
</organism>
<dbReference type="PANTHER" id="PTHR10424">
    <property type="entry name" value="VIRAL ENVELOPE PROTEIN"/>
    <property type="match status" value="1"/>
</dbReference>
<feature type="region of interest" description="Disordered" evidence="1">
    <location>
        <begin position="1"/>
        <end position="62"/>
    </location>
</feature>
<feature type="compositionally biased region" description="Basic and acidic residues" evidence="1">
    <location>
        <begin position="11"/>
        <end position="31"/>
    </location>
</feature>
<dbReference type="EMBL" id="JAOPHQ010003722">
    <property type="protein sequence ID" value="KAK0141930.1"/>
    <property type="molecule type" value="Genomic_DNA"/>
</dbReference>
<accession>A0AA47MKS3</accession>
<feature type="compositionally biased region" description="Polar residues" evidence="1">
    <location>
        <begin position="38"/>
        <end position="48"/>
    </location>
</feature>
<evidence type="ECO:0000313" key="2">
    <source>
        <dbReference type="EMBL" id="KAK0141930.1"/>
    </source>
</evidence>
<dbReference type="InterPro" id="IPR018154">
    <property type="entry name" value="TLV/ENV_coat_polyprotein"/>
</dbReference>
<reference evidence="2" key="1">
    <citation type="journal article" date="2023" name="Front. Mar. Sci.">
        <title>A new Merluccius polli reference genome to investigate the effects of global change in West African waters.</title>
        <authorList>
            <person name="Mateo J.L."/>
            <person name="Blanco-Fernandez C."/>
            <person name="Garcia-Vazquez E."/>
            <person name="Machado-Schiaffino G."/>
        </authorList>
    </citation>
    <scope>NUCLEOTIDE SEQUENCE</scope>
    <source>
        <strain evidence="2">C29</strain>
        <tissue evidence="2">Fin</tissue>
    </source>
</reference>
<dbReference type="Proteomes" id="UP001174136">
    <property type="component" value="Unassembled WGS sequence"/>
</dbReference>
<evidence type="ECO:0000313" key="3">
    <source>
        <dbReference type="Proteomes" id="UP001174136"/>
    </source>
</evidence>
<dbReference type="AlphaFoldDB" id="A0AA47MKS3"/>
<gene>
    <name evidence="2" type="ORF">N1851_020401</name>
</gene>
<keyword evidence="3" id="KW-1185">Reference proteome</keyword>
<proteinExistence type="predicted"/>
<evidence type="ECO:0000256" key="1">
    <source>
        <dbReference type="SAM" id="MobiDB-lite"/>
    </source>
</evidence>
<sequence length="240" mass="26991">MHTHYYIPKNGELRDPATKRSGEVARCSDNRRRGRQELTGQRAPSAQPLTFIGSAPNRDRPAPKDCHQFTITKLYNIQMNPKPEDIIHLDDSNCVGQTHNLFVDASAQIDSQSLTLPIGVLLACGRKIYSYVPNHAKGKCYLANTVPVIWVVTPQEIQGTLVLQREKGRGSGTHSPPLCTCLVIPRYGVYLNQQEPKALEDHINSTKRVVIAISIHLNEVTKVALQNRMALDFHLDWRHM</sequence>
<comment type="caution">
    <text evidence="2">The sequence shown here is derived from an EMBL/GenBank/DDBJ whole genome shotgun (WGS) entry which is preliminary data.</text>
</comment>
<name>A0AA47MKS3_MERPO</name>